<dbReference type="Pfam" id="PF04773">
    <property type="entry name" value="FecR"/>
    <property type="match status" value="1"/>
</dbReference>
<dbReference type="Gene3D" id="2.60.120.1440">
    <property type="match status" value="1"/>
</dbReference>
<evidence type="ECO:0000256" key="1">
    <source>
        <dbReference type="SAM" id="Phobius"/>
    </source>
</evidence>
<feature type="domain" description="FecR protein" evidence="2">
    <location>
        <begin position="93"/>
        <end position="180"/>
    </location>
</feature>
<gene>
    <name evidence="4" type="ORF">METZ01_LOCUS44787</name>
</gene>
<dbReference type="InterPro" id="IPR012373">
    <property type="entry name" value="Ferrdict_sens_TM"/>
</dbReference>
<protein>
    <recommendedName>
        <fullName evidence="5">FecR protein domain-containing protein</fullName>
    </recommendedName>
</protein>
<organism evidence="4">
    <name type="scientific">marine metagenome</name>
    <dbReference type="NCBI Taxonomy" id="408172"/>
    <lineage>
        <taxon>unclassified sequences</taxon>
        <taxon>metagenomes</taxon>
        <taxon>ecological metagenomes</taxon>
    </lineage>
</organism>
<dbReference type="InterPro" id="IPR006860">
    <property type="entry name" value="FecR"/>
</dbReference>
<evidence type="ECO:0000313" key="4">
    <source>
        <dbReference type="EMBL" id="SUZ91933.1"/>
    </source>
</evidence>
<dbReference type="AlphaFoldDB" id="A0A381RSR9"/>
<feature type="transmembrane region" description="Helical" evidence="1">
    <location>
        <begin position="64"/>
        <end position="82"/>
    </location>
</feature>
<keyword evidence="1" id="KW-1133">Transmembrane helix</keyword>
<dbReference type="EMBL" id="UINC01002018">
    <property type="protein sequence ID" value="SUZ91933.1"/>
    <property type="molecule type" value="Genomic_DNA"/>
</dbReference>
<proteinExistence type="predicted"/>
<reference evidence="4" key="1">
    <citation type="submission" date="2018-05" db="EMBL/GenBank/DDBJ databases">
        <authorList>
            <person name="Lanie J.A."/>
            <person name="Ng W.-L."/>
            <person name="Kazmierczak K.M."/>
            <person name="Andrzejewski T.M."/>
            <person name="Davidsen T.M."/>
            <person name="Wayne K.J."/>
            <person name="Tettelin H."/>
            <person name="Glass J.I."/>
            <person name="Rusch D."/>
            <person name="Podicherti R."/>
            <person name="Tsui H.-C.T."/>
            <person name="Winkler M.E."/>
        </authorList>
    </citation>
    <scope>NUCLEOTIDE SEQUENCE</scope>
</reference>
<evidence type="ECO:0008006" key="5">
    <source>
        <dbReference type="Google" id="ProtNLM"/>
    </source>
</evidence>
<dbReference type="PIRSF" id="PIRSF018266">
    <property type="entry name" value="FecR"/>
    <property type="match status" value="1"/>
</dbReference>
<name>A0A381RSR9_9ZZZZ</name>
<dbReference type="PANTHER" id="PTHR30273">
    <property type="entry name" value="PERIPLASMIC SIGNAL SENSOR AND SIGMA FACTOR ACTIVATOR FECR-RELATED"/>
    <property type="match status" value="1"/>
</dbReference>
<dbReference type="PANTHER" id="PTHR30273:SF2">
    <property type="entry name" value="PROTEIN FECR"/>
    <property type="match status" value="1"/>
</dbReference>
<dbReference type="GO" id="GO:0016989">
    <property type="term" value="F:sigma factor antagonist activity"/>
    <property type="evidence" value="ECO:0007669"/>
    <property type="project" value="TreeGrafter"/>
</dbReference>
<evidence type="ECO:0000259" key="3">
    <source>
        <dbReference type="Pfam" id="PF16344"/>
    </source>
</evidence>
<sequence>MSTFKNKLPDDLKVIWELTRKLKMHHSPDTSDAWMRLEQRLDMEQNAPSKIQSGRLFPFIQPRLVYAFTILFVFLLLAPTIYDKIYNISVYADRGSQKEFNLADGTIITINAESSLKYRRDYNSESRNVILTGEGYFQVEKGTSPFIVNTRHGSVTVLGTKFNINSRNDMIEVVVNEGAVSFNPIIENQQSEHVIVRQGYYIDNQTLTSQVIPHPEYPGWIHNKLILNKTNLETVCNQIERKFDVNIVLDSNQLNSISITGVIDAKDLDGVLTTLAILSQRSYRFEEETYIFY</sequence>
<keyword evidence="1" id="KW-0812">Transmembrane</keyword>
<evidence type="ECO:0000259" key="2">
    <source>
        <dbReference type="Pfam" id="PF04773"/>
    </source>
</evidence>
<accession>A0A381RSR9</accession>
<dbReference type="Pfam" id="PF16344">
    <property type="entry name" value="FecR_C"/>
    <property type="match status" value="1"/>
</dbReference>
<keyword evidence="1" id="KW-0472">Membrane</keyword>
<dbReference type="InterPro" id="IPR032508">
    <property type="entry name" value="FecR_C"/>
</dbReference>
<dbReference type="Gene3D" id="3.55.50.30">
    <property type="match status" value="1"/>
</dbReference>
<feature type="domain" description="Protein FecR C-terminal" evidence="3">
    <location>
        <begin position="224"/>
        <end position="291"/>
    </location>
</feature>